<dbReference type="Proteomes" id="UP000283509">
    <property type="component" value="Unassembled WGS sequence"/>
</dbReference>
<keyword evidence="9" id="KW-0067">ATP-binding</keyword>
<dbReference type="AlphaFoldDB" id="A0A3R7P8L3"/>
<evidence type="ECO:0000256" key="12">
    <source>
        <dbReference type="ARBA" id="ARBA00047984"/>
    </source>
</evidence>
<dbReference type="FunFam" id="3.40.50.300:FF:000269">
    <property type="entry name" value="ATP-dependent RNA helicase SUPV3L1, mitochondrial"/>
    <property type="match status" value="1"/>
</dbReference>
<keyword evidence="6" id="KW-0547">Nucleotide-binding</keyword>
<evidence type="ECO:0000256" key="8">
    <source>
        <dbReference type="ARBA" id="ARBA00022806"/>
    </source>
</evidence>
<dbReference type="Gene3D" id="1.10.1740.140">
    <property type="match status" value="1"/>
</dbReference>
<dbReference type="EMBL" id="QCYY01003358">
    <property type="protein sequence ID" value="ROT63910.1"/>
    <property type="molecule type" value="Genomic_DNA"/>
</dbReference>
<dbReference type="InterPro" id="IPR041082">
    <property type="entry name" value="Suv3_C_1"/>
</dbReference>
<dbReference type="Gene3D" id="1.20.58.1080">
    <property type="match status" value="1"/>
</dbReference>
<gene>
    <name evidence="16" type="ORF">C7M84_018175</name>
</gene>
<evidence type="ECO:0000313" key="17">
    <source>
        <dbReference type="Proteomes" id="UP000283509"/>
    </source>
</evidence>
<dbReference type="OrthoDB" id="6692397at2759"/>
<dbReference type="Pfam" id="PF12513">
    <property type="entry name" value="SUV3_C"/>
    <property type="match status" value="1"/>
</dbReference>
<organism evidence="16 17">
    <name type="scientific">Penaeus vannamei</name>
    <name type="common">Whiteleg shrimp</name>
    <name type="synonym">Litopenaeus vannamei</name>
    <dbReference type="NCBI Taxonomy" id="6689"/>
    <lineage>
        <taxon>Eukaryota</taxon>
        <taxon>Metazoa</taxon>
        <taxon>Ecdysozoa</taxon>
        <taxon>Arthropoda</taxon>
        <taxon>Crustacea</taxon>
        <taxon>Multicrustacea</taxon>
        <taxon>Malacostraca</taxon>
        <taxon>Eumalacostraca</taxon>
        <taxon>Eucarida</taxon>
        <taxon>Decapoda</taxon>
        <taxon>Dendrobranchiata</taxon>
        <taxon>Penaeoidea</taxon>
        <taxon>Penaeidae</taxon>
        <taxon>Penaeus</taxon>
    </lineage>
</organism>
<dbReference type="PANTHER" id="PTHR12131">
    <property type="entry name" value="ATP-DEPENDENT RNA AND DNA HELICASE"/>
    <property type="match status" value="1"/>
</dbReference>
<dbReference type="Gene3D" id="3.40.50.300">
    <property type="entry name" value="P-loop containing nucleotide triphosphate hydrolases"/>
    <property type="match status" value="2"/>
</dbReference>
<evidence type="ECO:0000256" key="14">
    <source>
        <dbReference type="SAM" id="MobiDB-lite"/>
    </source>
</evidence>
<evidence type="ECO:0000259" key="15">
    <source>
        <dbReference type="PROSITE" id="PS51194"/>
    </source>
</evidence>
<dbReference type="InterPro" id="IPR022192">
    <property type="entry name" value="SUV3_C"/>
</dbReference>
<dbReference type="SMART" id="SM00490">
    <property type="entry name" value="HELICc"/>
    <property type="match status" value="1"/>
</dbReference>
<dbReference type="CDD" id="cd18805">
    <property type="entry name" value="SF2_C_suv3"/>
    <property type="match status" value="1"/>
</dbReference>
<protein>
    <recommendedName>
        <fullName evidence="13">ATP-dependent RNA helicase SUV3 homolog, mitochondrial</fullName>
        <ecNumber evidence="5">3.6.4.13</ecNumber>
    </recommendedName>
</protein>
<evidence type="ECO:0000256" key="2">
    <source>
        <dbReference type="ARBA" id="ARBA00001946"/>
    </source>
</evidence>
<name>A0A3R7P8L3_PENVA</name>
<keyword evidence="10" id="KW-0809">Transit peptide</keyword>
<dbReference type="Pfam" id="PF18147">
    <property type="entry name" value="Suv3_C_1"/>
    <property type="match status" value="1"/>
</dbReference>
<sequence>MRLHLSLSRNILRHYEILASRGRRSISSAGNVGVWGRHADYDRRNKSSLLAVSASQSQCTKRLKHKGKGRGDDISHLFIPVPIKAREDEINVGEEMAGPLRKDDILRVLNRFYSNEDIKDLARENGLDNYLYQQTFISFRKFCVESGSLPVDLHIIISDVLQGAGHIHDIYPSFMKHAQKIFPHLNCIDDLCKISDLSCPPNWYPEARALNRKIVFHAGPTNSGKTYHAMQQFLSAESGVYCGPLKLLATEVFHSSNKKGTPCDLVTGEERRFGNAEGSSASHVACTVEMTSVSNMYDVAVIDEIQMIKDPQRGWAWTRAFLGLCARELHVCGEAAAIPLIQELALLTGEEVEVRRYKRLTELSIENSALQTLDNVHPGDCIVCFSKRDIHHVSREIERRGHEVAVIYGGLPPGTKLAQAYKFNDPKHPCKILVATDAIGMGINLSIRRVIFHSLIKPNINEKGEKEMETLSVSSALQIAGRAGRYGTQWEHGYVTTMKSEDLSTLRRLLACTPDDIEQAGLHPTADQIELFAFHLPSYTLSNLIDIFVSLCTVDSSLYFMCIMDDFKFLADLIQHIPLQLRSRYVFCCAPINRKMPFVCAMFLKFARQFSQNEPATLEWLCHQVKWPFSTPNTILDLVHLEEVFDVFDLYLWLSYRFQDMFPDGEMVRDLQTELDGMIEAGVAQITRLLKNSDTRTSNTAADNEETFIMDQRKRHTYRDHNMDIPRGSQVLKSGRQEKGAVGRGRLTERLLAQGLLSPKMLAELQREWQQNNYDDEDPPTKPKSPRKRRR</sequence>
<evidence type="ECO:0000256" key="5">
    <source>
        <dbReference type="ARBA" id="ARBA00012552"/>
    </source>
</evidence>
<evidence type="ECO:0000256" key="10">
    <source>
        <dbReference type="ARBA" id="ARBA00022946"/>
    </source>
</evidence>
<comment type="caution">
    <text evidence="16">The sequence shown here is derived from an EMBL/GenBank/DDBJ whole genome shotgun (WGS) entry which is preliminary data.</text>
</comment>
<reference evidence="16 17" key="1">
    <citation type="submission" date="2018-04" db="EMBL/GenBank/DDBJ databases">
        <authorList>
            <person name="Zhang X."/>
            <person name="Yuan J."/>
            <person name="Li F."/>
            <person name="Xiang J."/>
        </authorList>
    </citation>
    <scope>NUCLEOTIDE SEQUENCE [LARGE SCALE GENOMIC DNA]</scope>
    <source>
        <tissue evidence="16">Muscle</tissue>
    </source>
</reference>
<dbReference type="GO" id="GO:0005524">
    <property type="term" value="F:ATP binding"/>
    <property type="evidence" value="ECO:0007669"/>
    <property type="project" value="UniProtKB-KW"/>
</dbReference>
<feature type="domain" description="Helicase C-terminal" evidence="15">
    <location>
        <begin position="368"/>
        <end position="533"/>
    </location>
</feature>
<evidence type="ECO:0000256" key="4">
    <source>
        <dbReference type="ARBA" id="ARBA00008708"/>
    </source>
</evidence>
<evidence type="ECO:0000256" key="1">
    <source>
        <dbReference type="ARBA" id="ARBA00001936"/>
    </source>
</evidence>
<comment type="similarity">
    <text evidence="4">Belongs to the helicase family.</text>
</comment>
<evidence type="ECO:0000256" key="6">
    <source>
        <dbReference type="ARBA" id="ARBA00022741"/>
    </source>
</evidence>
<dbReference type="InterPro" id="IPR055206">
    <property type="entry name" value="DEXQc_SUV3"/>
</dbReference>
<dbReference type="GO" id="GO:0003724">
    <property type="term" value="F:RNA helicase activity"/>
    <property type="evidence" value="ECO:0007669"/>
    <property type="project" value="UniProtKB-EC"/>
</dbReference>
<keyword evidence="8 16" id="KW-0347">Helicase</keyword>
<dbReference type="InterPro" id="IPR044774">
    <property type="entry name" value="Suv3_DEXQc"/>
</dbReference>
<comment type="cofactor">
    <cofactor evidence="1">
        <name>Mn(2+)</name>
        <dbReference type="ChEBI" id="CHEBI:29035"/>
    </cofactor>
</comment>
<dbReference type="InterPro" id="IPR050699">
    <property type="entry name" value="RNA-DNA_Helicase"/>
</dbReference>
<dbReference type="CDD" id="cd17913">
    <property type="entry name" value="DEXQc_Suv3"/>
    <property type="match status" value="1"/>
</dbReference>
<comment type="cofactor">
    <cofactor evidence="2">
        <name>Mg(2+)</name>
        <dbReference type="ChEBI" id="CHEBI:18420"/>
    </cofactor>
</comment>
<feature type="region of interest" description="Disordered" evidence="14">
    <location>
        <begin position="767"/>
        <end position="791"/>
    </location>
</feature>
<proteinExistence type="inferred from homology"/>
<dbReference type="GO" id="GO:0045025">
    <property type="term" value="C:mitochondrial degradosome"/>
    <property type="evidence" value="ECO:0007669"/>
    <property type="project" value="TreeGrafter"/>
</dbReference>
<dbReference type="GO" id="GO:0000965">
    <property type="term" value="P:mitochondrial RNA 3'-end processing"/>
    <property type="evidence" value="ECO:0007669"/>
    <property type="project" value="TreeGrafter"/>
</dbReference>
<dbReference type="Pfam" id="PF22527">
    <property type="entry name" value="DEXQc_Suv3"/>
    <property type="match status" value="1"/>
</dbReference>
<dbReference type="SUPFAM" id="SSF52540">
    <property type="entry name" value="P-loop containing nucleoside triphosphate hydrolases"/>
    <property type="match status" value="2"/>
</dbReference>
<evidence type="ECO:0000256" key="13">
    <source>
        <dbReference type="ARBA" id="ARBA00069703"/>
    </source>
</evidence>
<evidence type="ECO:0000256" key="3">
    <source>
        <dbReference type="ARBA" id="ARBA00004173"/>
    </source>
</evidence>
<dbReference type="FunFam" id="3.40.50.300:FF:000446">
    <property type="entry name" value="ATP-dependent RNA helicase SUPV3L1, mitochondrial"/>
    <property type="match status" value="1"/>
</dbReference>
<dbReference type="FunFam" id="1.20.58.1080:FF:000001">
    <property type="entry name" value="ATP-dependent RNA helicase SUPV3L1, mitochondrial"/>
    <property type="match status" value="1"/>
</dbReference>
<dbReference type="InterPro" id="IPR041453">
    <property type="entry name" value="Suv3_N"/>
</dbReference>
<dbReference type="Gene3D" id="1.20.272.40">
    <property type="match status" value="1"/>
</dbReference>
<accession>A0A3R7P8L3</accession>
<evidence type="ECO:0000313" key="16">
    <source>
        <dbReference type="EMBL" id="ROT63910.1"/>
    </source>
</evidence>
<keyword evidence="11" id="KW-0496">Mitochondrion</keyword>
<feature type="region of interest" description="Disordered" evidence="14">
    <location>
        <begin position="722"/>
        <end position="742"/>
    </location>
</feature>
<dbReference type="PANTHER" id="PTHR12131:SF1">
    <property type="entry name" value="ATP-DEPENDENT RNA HELICASE SUPV3L1, MITOCHONDRIAL-RELATED"/>
    <property type="match status" value="1"/>
</dbReference>
<evidence type="ECO:0000256" key="11">
    <source>
        <dbReference type="ARBA" id="ARBA00023128"/>
    </source>
</evidence>
<dbReference type="Pfam" id="PF18114">
    <property type="entry name" value="Suv3_N"/>
    <property type="match status" value="1"/>
</dbReference>
<dbReference type="InterPro" id="IPR001650">
    <property type="entry name" value="Helicase_C-like"/>
</dbReference>
<dbReference type="Pfam" id="PF00271">
    <property type="entry name" value="Helicase_C"/>
    <property type="match status" value="1"/>
</dbReference>
<dbReference type="STRING" id="6689.A0A3R7P8L3"/>
<evidence type="ECO:0000256" key="9">
    <source>
        <dbReference type="ARBA" id="ARBA00022840"/>
    </source>
</evidence>
<dbReference type="GO" id="GO:0016787">
    <property type="term" value="F:hydrolase activity"/>
    <property type="evidence" value="ECO:0007669"/>
    <property type="project" value="UniProtKB-KW"/>
</dbReference>
<comment type="subcellular location">
    <subcellularLocation>
        <location evidence="3">Mitochondrion</location>
    </subcellularLocation>
</comment>
<evidence type="ECO:0000256" key="7">
    <source>
        <dbReference type="ARBA" id="ARBA00022801"/>
    </source>
</evidence>
<keyword evidence="7" id="KW-0378">Hydrolase</keyword>
<reference evidence="16 17" key="2">
    <citation type="submission" date="2019-01" db="EMBL/GenBank/DDBJ databases">
        <title>The decoding of complex shrimp genome reveals the adaptation for benthos swimmer, frequently molting mechanism and breeding impact on genome.</title>
        <authorList>
            <person name="Sun Y."/>
            <person name="Gao Y."/>
            <person name="Yu Y."/>
        </authorList>
    </citation>
    <scope>NUCLEOTIDE SEQUENCE [LARGE SCALE GENOMIC DNA]</scope>
    <source>
        <tissue evidence="16">Muscle</tissue>
    </source>
</reference>
<comment type="catalytic activity">
    <reaction evidence="12">
        <text>ATP + H2O = ADP + phosphate + H(+)</text>
        <dbReference type="Rhea" id="RHEA:13065"/>
        <dbReference type="ChEBI" id="CHEBI:15377"/>
        <dbReference type="ChEBI" id="CHEBI:15378"/>
        <dbReference type="ChEBI" id="CHEBI:30616"/>
        <dbReference type="ChEBI" id="CHEBI:43474"/>
        <dbReference type="ChEBI" id="CHEBI:456216"/>
        <dbReference type="EC" id="3.6.4.13"/>
    </reaction>
</comment>
<dbReference type="InterPro" id="IPR027417">
    <property type="entry name" value="P-loop_NTPase"/>
</dbReference>
<keyword evidence="17" id="KW-1185">Reference proteome</keyword>
<dbReference type="EC" id="3.6.4.13" evidence="5"/>
<dbReference type="PROSITE" id="PS51194">
    <property type="entry name" value="HELICASE_CTER"/>
    <property type="match status" value="1"/>
</dbReference>